<keyword evidence="2" id="KW-0472">Membrane</keyword>
<evidence type="ECO:0000313" key="4">
    <source>
        <dbReference type="Proteomes" id="UP001597112"/>
    </source>
</evidence>
<evidence type="ECO:0000313" key="3">
    <source>
        <dbReference type="EMBL" id="MFD0998684.1"/>
    </source>
</evidence>
<sequence length="322" mass="35408">MKRKKGLRGIESNGKAATSKRSVRPSRIFIYALALAALGGGGYLVYDHFRRKKLTSQNNSEIVDTVTTGESINTNTAYTSNAASTASKKKSTARTTTASDDFPLKKGSKGPRVVQLQQALISKGASIAADGIFGPATLSALKAQGYSNTIDETAFTKLTGSEPVLKIVFNPADLAKKLLSATNRNNADDVVYILRQIKTVNEYTAVNEQYKKLLLISKTIVTHLLDYAFKDDEAARELIKVEFFRIGLKVNEAGIWSLQGIQLYKDLITIRPTIVIDAWNNRLPVKGNTILGDEVKIENGMTWFRSVDRTILKVPTQDVKYA</sequence>
<feature type="transmembrane region" description="Helical" evidence="2">
    <location>
        <begin position="28"/>
        <end position="46"/>
    </location>
</feature>
<organism evidence="3 4">
    <name type="scientific">Ohtaekwangia kribbensis</name>
    <dbReference type="NCBI Taxonomy" id="688913"/>
    <lineage>
        <taxon>Bacteria</taxon>
        <taxon>Pseudomonadati</taxon>
        <taxon>Bacteroidota</taxon>
        <taxon>Cytophagia</taxon>
        <taxon>Cytophagales</taxon>
        <taxon>Fulvivirgaceae</taxon>
        <taxon>Ohtaekwangia</taxon>
    </lineage>
</organism>
<dbReference type="EMBL" id="JBHTKA010000001">
    <property type="protein sequence ID" value="MFD0998684.1"/>
    <property type="molecule type" value="Genomic_DNA"/>
</dbReference>
<accession>A0ABW3JXY9</accession>
<keyword evidence="2" id="KW-1133">Transmembrane helix</keyword>
<proteinExistence type="predicted"/>
<dbReference type="InterPro" id="IPR036366">
    <property type="entry name" value="PGBDSf"/>
</dbReference>
<gene>
    <name evidence="3" type="ORF">ACFQ21_05170</name>
</gene>
<evidence type="ECO:0000256" key="1">
    <source>
        <dbReference type="SAM" id="MobiDB-lite"/>
    </source>
</evidence>
<dbReference type="RefSeq" id="WP_377575780.1">
    <property type="nucleotide sequence ID" value="NZ_JBHTKA010000001.1"/>
</dbReference>
<dbReference type="Gene3D" id="1.10.101.10">
    <property type="entry name" value="PGBD-like superfamily/PGBD"/>
    <property type="match status" value="1"/>
</dbReference>
<feature type="region of interest" description="Disordered" evidence="1">
    <location>
        <begin position="82"/>
        <end position="109"/>
    </location>
</feature>
<name>A0ABW3JXY9_9BACT</name>
<keyword evidence="4" id="KW-1185">Reference proteome</keyword>
<dbReference type="SUPFAM" id="SSF47090">
    <property type="entry name" value="PGBD-like"/>
    <property type="match status" value="1"/>
</dbReference>
<keyword evidence="2" id="KW-0812">Transmembrane</keyword>
<protein>
    <submittedName>
        <fullName evidence="3">Peptidoglycan-binding protein</fullName>
    </submittedName>
</protein>
<evidence type="ECO:0000256" key="2">
    <source>
        <dbReference type="SAM" id="Phobius"/>
    </source>
</evidence>
<comment type="caution">
    <text evidence="3">The sequence shown here is derived from an EMBL/GenBank/DDBJ whole genome shotgun (WGS) entry which is preliminary data.</text>
</comment>
<dbReference type="Proteomes" id="UP001597112">
    <property type="component" value="Unassembled WGS sequence"/>
</dbReference>
<reference evidence="4" key="1">
    <citation type="journal article" date="2019" name="Int. J. Syst. Evol. Microbiol.">
        <title>The Global Catalogue of Microorganisms (GCM) 10K type strain sequencing project: providing services to taxonomists for standard genome sequencing and annotation.</title>
        <authorList>
            <consortium name="The Broad Institute Genomics Platform"/>
            <consortium name="The Broad Institute Genome Sequencing Center for Infectious Disease"/>
            <person name="Wu L."/>
            <person name="Ma J."/>
        </authorList>
    </citation>
    <scope>NUCLEOTIDE SEQUENCE [LARGE SCALE GENOMIC DNA]</scope>
    <source>
        <strain evidence="4">CCUG 58938</strain>
    </source>
</reference>
<dbReference type="InterPro" id="IPR036365">
    <property type="entry name" value="PGBD-like_sf"/>
</dbReference>